<dbReference type="InterPro" id="IPR022409">
    <property type="entry name" value="PKD/Chitinase_dom"/>
</dbReference>
<gene>
    <name evidence="2" type="ORF">C7H08_12385</name>
</gene>
<dbReference type="GO" id="GO:0031410">
    <property type="term" value="C:cytoplasmic vesicle"/>
    <property type="evidence" value="ECO:0007669"/>
    <property type="project" value="TreeGrafter"/>
</dbReference>
<dbReference type="InterPro" id="IPR036439">
    <property type="entry name" value="Dockerin_dom_sf"/>
</dbReference>
<dbReference type="Pfam" id="PF22352">
    <property type="entry name" value="K319L-like_PKD"/>
    <property type="match status" value="3"/>
</dbReference>
<dbReference type="Gene3D" id="2.60.40.10">
    <property type="entry name" value="Immunoglobulins"/>
    <property type="match status" value="4"/>
</dbReference>
<dbReference type="AlphaFoldDB" id="A0A2T1KBY7"/>
<feature type="domain" description="PKD/Chitinase" evidence="1">
    <location>
        <begin position="666"/>
        <end position="760"/>
    </location>
</feature>
<dbReference type="CDD" id="cd00146">
    <property type="entry name" value="PKD"/>
    <property type="match status" value="1"/>
</dbReference>
<dbReference type="GO" id="GO:0000272">
    <property type="term" value="P:polysaccharide catabolic process"/>
    <property type="evidence" value="ECO:0007669"/>
    <property type="project" value="InterPro"/>
</dbReference>
<dbReference type="InterPro" id="IPR029865">
    <property type="entry name" value="KIAA0319-like"/>
</dbReference>
<feature type="domain" description="PKD/Chitinase" evidence="1">
    <location>
        <begin position="569"/>
        <end position="661"/>
    </location>
</feature>
<protein>
    <recommendedName>
        <fullName evidence="1">PKD/Chitinase domain-containing protein</fullName>
    </recommendedName>
</protein>
<dbReference type="InterPro" id="IPR035986">
    <property type="entry name" value="PKD_dom_sf"/>
</dbReference>
<feature type="domain" description="PKD/Chitinase" evidence="1">
    <location>
        <begin position="471"/>
        <end position="560"/>
    </location>
</feature>
<organism evidence="2 3">
    <name type="scientific">Marinobacter halophilus</name>
    <dbReference type="NCBI Taxonomy" id="1323740"/>
    <lineage>
        <taxon>Bacteria</taxon>
        <taxon>Pseudomonadati</taxon>
        <taxon>Pseudomonadota</taxon>
        <taxon>Gammaproteobacteria</taxon>
        <taxon>Pseudomonadales</taxon>
        <taxon>Marinobacteraceae</taxon>
        <taxon>Marinobacter</taxon>
    </lineage>
</organism>
<evidence type="ECO:0000313" key="3">
    <source>
        <dbReference type="Proteomes" id="UP000238385"/>
    </source>
</evidence>
<dbReference type="PANTHER" id="PTHR46182:SF2">
    <property type="entry name" value="FI19480P1"/>
    <property type="match status" value="1"/>
</dbReference>
<comment type="caution">
    <text evidence="2">The sequence shown here is derived from an EMBL/GenBank/DDBJ whole genome shotgun (WGS) entry which is preliminary data.</text>
</comment>
<dbReference type="PROSITE" id="PS00018">
    <property type="entry name" value="EF_HAND_1"/>
    <property type="match status" value="1"/>
</dbReference>
<dbReference type="InterPro" id="IPR013783">
    <property type="entry name" value="Ig-like_fold"/>
</dbReference>
<dbReference type="OrthoDB" id="9806238at2"/>
<evidence type="ECO:0000313" key="2">
    <source>
        <dbReference type="EMBL" id="PSF07570.1"/>
    </source>
</evidence>
<dbReference type="InterPro" id="IPR018247">
    <property type="entry name" value="EF_Hand_1_Ca_BS"/>
</dbReference>
<keyword evidence="3" id="KW-1185">Reference proteome</keyword>
<dbReference type="RefSeq" id="WP_106672355.1">
    <property type="nucleotide sequence ID" value="NZ_PXNN01000015.1"/>
</dbReference>
<dbReference type="SUPFAM" id="SSF89260">
    <property type="entry name" value="Collagen-binding domain"/>
    <property type="match status" value="1"/>
</dbReference>
<dbReference type="SMART" id="SM00089">
    <property type="entry name" value="PKD"/>
    <property type="match status" value="4"/>
</dbReference>
<evidence type="ECO:0000259" key="1">
    <source>
        <dbReference type="SMART" id="SM00089"/>
    </source>
</evidence>
<dbReference type="Gene3D" id="1.10.1330.10">
    <property type="entry name" value="Dockerin domain"/>
    <property type="match status" value="1"/>
</dbReference>
<reference evidence="2 3" key="1">
    <citation type="submission" date="2018-03" db="EMBL/GenBank/DDBJ databases">
        <title>Marinobacter brunus sp. nov., a marine bacterium of Gamma-proteobacteria isolated from the surface seawater of the South China Sea.</title>
        <authorList>
            <person name="Cheng H."/>
            <person name="Wu Y.-H."/>
            <person name="Xamxidin M."/>
            <person name="Xu X.-W."/>
        </authorList>
    </citation>
    <scope>NUCLEOTIDE SEQUENCE [LARGE SCALE GENOMIC DNA]</scope>
    <source>
        <strain evidence="2 3">JCM 30472</strain>
    </source>
</reference>
<name>A0A2T1KBY7_9GAMM</name>
<dbReference type="SUPFAM" id="SSF63446">
    <property type="entry name" value="Type I dockerin domain"/>
    <property type="match status" value="1"/>
</dbReference>
<dbReference type="SUPFAM" id="SSF49299">
    <property type="entry name" value="PKD domain"/>
    <property type="match status" value="3"/>
</dbReference>
<dbReference type="PANTHER" id="PTHR46182">
    <property type="entry name" value="FI19480P1"/>
    <property type="match status" value="1"/>
</dbReference>
<dbReference type="GO" id="GO:0016020">
    <property type="term" value="C:membrane"/>
    <property type="evidence" value="ECO:0007669"/>
    <property type="project" value="TreeGrafter"/>
</dbReference>
<accession>A0A2T1KBY7</accession>
<dbReference type="Gene3D" id="2.60.120.380">
    <property type="match status" value="3"/>
</dbReference>
<dbReference type="EMBL" id="PXNN01000015">
    <property type="protein sequence ID" value="PSF07570.1"/>
    <property type="molecule type" value="Genomic_DNA"/>
</dbReference>
<dbReference type="Proteomes" id="UP000238385">
    <property type="component" value="Unassembled WGS sequence"/>
</dbReference>
<sequence length="824" mass="85392">MIFKFAWRGRNLYRLARFSLLRKSYLAFILSLFSLFLPGVSYAEGLVNGGFVTGAISTSGEEDSYTFTGDANQYVMLHAVETDDTAFRPRISLYAPDGSYLTYGQGTQVAEINSFRLPQSGTYTVLVEDWSSGGAATGDYELHFASAPDANEHGSLANGGLVTETISVGDVDSYTLSVEAGQFVTIHAVDIDDTAFRPRIWLYAPDGSYLTYGQGTQVGKILNFQVPQTGTYTVLVEDWSSGGAATGNYELHFASAPDANEHGALIQGVAKTETITMGDLDSYTFEASAGSLVDLSLKDVNDTALRPIFYLYGPTGDYLTYRTGNEEAVLEGYQVGTTGTHTVVISDSSSGGASTGDYQILLGLEGGTSNSAPVAEAGAPISVAKGEVVDLDGSGSVDTDGAPQPLTYAWEIAVVPEGSQITTNDLSSTDQATTSFMPDVGGVYVASLSVSDGELEDTDTVTITVENQAPVASVGSDQQVLVGQTVTLDGSGSSDGDMDPLDYSWTLESAPSGSSVTDLTNADTPVASFTPDVAGLYGVSLVVSDGEAASQPASITITASETNVGPTAVIDAPASVYLGDVVPLNGGDSFDPDAGPDSLTFEWTLQSVPADSDLTAVDIAGRLTQAAFFTPDAAGSYVVQLTVSDGDAIGSTTAEIQVGISNQAPIADAGSDQSAIVGDTVSLDGSGSSDPDNGPLGLTYQWSFVFIPAGSALVQGDIMLSNSELASFMPDVPGSYVLELEVFDGEMSATDSVTITVEGEAGPMACDMNGDGKVDISDIYAIMSLARTAATGPDDPADWNDDGVINVLDARGCVLQCDVPGCGS</sequence>
<proteinExistence type="predicted"/>
<feature type="domain" description="PKD/Chitinase" evidence="1">
    <location>
        <begin position="374"/>
        <end position="468"/>
    </location>
</feature>